<reference evidence="11 12" key="1">
    <citation type="submission" date="2019-09" db="EMBL/GenBank/DDBJ databases">
        <title>A chromosome-level genome assembly of the Chinese tupelo Nyssa sinensis.</title>
        <authorList>
            <person name="Yang X."/>
            <person name="Kang M."/>
            <person name="Yang Y."/>
            <person name="Xiong H."/>
            <person name="Wang M."/>
            <person name="Zhang Z."/>
            <person name="Wang Z."/>
            <person name="Wu H."/>
            <person name="Ma T."/>
            <person name="Liu J."/>
            <person name="Xi Z."/>
        </authorList>
    </citation>
    <scope>NUCLEOTIDE SEQUENCE [LARGE SCALE GENOMIC DNA]</scope>
    <source>
        <strain evidence="11">J267</strain>
        <tissue evidence="11">Leaf</tissue>
    </source>
</reference>
<evidence type="ECO:0008006" key="13">
    <source>
        <dbReference type="Google" id="ProtNLM"/>
    </source>
</evidence>
<dbReference type="Pfam" id="PF00931">
    <property type="entry name" value="NB-ARC"/>
    <property type="match status" value="1"/>
</dbReference>
<evidence type="ECO:0000313" key="12">
    <source>
        <dbReference type="Proteomes" id="UP000325577"/>
    </source>
</evidence>
<dbReference type="AlphaFoldDB" id="A0A5J5AS34"/>
<dbReference type="Gene3D" id="3.40.50.300">
    <property type="entry name" value="P-loop containing nucleotide triphosphate hydrolases"/>
    <property type="match status" value="1"/>
</dbReference>
<dbReference type="InterPro" id="IPR055414">
    <property type="entry name" value="LRR_R13L4/SHOC2-like"/>
</dbReference>
<sequence>MAMIAVQMVLEKLTTMLAEEAQLLGGIRNGVDELRDDLESMKSFLQDAEARSETNQGIRTWVKQVTDAAYDTEDVLEVFLLLLSPPRGVGFFHSFREAYHFIKQLRTRRQLALRIQQIKIKVKGISERRDAFSFRRIDDPTSSIANLQLQTWHDPRLASLFIDEADVVGIENPKSLLISWLVEGELTLTAISVVGMGGLGKTTLVKKAYDSVSVKKYFDCHAWITVSRSFTTVELLRAALKGFLEAAKEPTSAGIDTMNDLELVNKLRNHLRQKRYVVVFDDVWSVNAWEAVKFALPDCNCGSRIIFTTRIGDVAASLETTGHTYHLRPLPDEEAWTLFCMKAFRGKHNGVCPGELEEMSRSILKKCGGLPLAIVTIGGLLSKKNDEVLEWKKVHDSLATEMKSNSKLECLERILLLSYNDLPYNLKFCYLYLSGFPEDYLIKRMKLVRLWVVERFVVAKPGLTMEEVAEDYLNELVSRSMIQVVQTDRFNRVRTCRVHDIMREIIQLKARDESLVTILDEKGITLDEKVRRLSIHNSCKELSLDMRFPCLRSLLIFKSKEHICKQTSKSIGKLKNLEILDLKRSLISSLPVGILKLEHLYELRGYRYQFKSSIFFPETHGMTVPAGIGRLTSLQKLGSVEVNGNGEVVRELGRLTQLRRLGILKLRQENGTDLCSSLEKLKHLTTLYMVSINASDSLQLNSMSSSPPFLQRLYLKCGLPTLPKWIASLRYLAKLVLQNSNLNKDPLKALQELPNLVVLELRHAYAGEELYML</sequence>
<name>A0A5J5AS34_9ASTE</name>
<dbReference type="InterPro" id="IPR036388">
    <property type="entry name" value="WH-like_DNA-bd_sf"/>
</dbReference>
<dbReference type="SUPFAM" id="SSF52058">
    <property type="entry name" value="L domain-like"/>
    <property type="match status" value="1"/>
</dbReference>
<feature type="domain" description="Disease resistance N-terminal" evidence="8">
    <location>
        <begin position="5"/>
        <end position="82"/>
    </location>
</feature>
<dbReference type="InterPro" id="IPR002182">
    <property type="entry name" value="NB-ARC"/>
</dbReference>
<keyword evidence="3" id="KW-0677">Repeat</keyword>
<dbReference type="InterPro" id="IPR058922">
    <property type="entry name" value="WHD_DRP"/>
</dbReference>
<evidence type="ECO:0000256" key="3">
    <source>
        <dbReference type="ARBA" id="ARBA00022737"/>
    </source>
</evidence>
<evidence type="ECO:0000256" key="6">
    <source>
        <dbReference type="ARBA" id="ARBA00022840"/>
    </source>
</evidence>
<evidence type="ECO:0000256" key="2">
    <source>
        <dbReference type="ARBA" id="ARBA00022614"/>
    </source>
</evidence>
<dbReference type="InterPro" id="IPR041118">
    <property type="entry name" value="Rx_N"/>
</dbReference>
<evidence type="ECO:0000313" key="11">
    <source>
        <dbReference type="EMBL" id="KAA8533109.1"/>
    </source>
</evidence>
<feature type="domain" description="Disease resistance protein winged helix" evidence="9">
    <location>
        <begin position="436"/>
        <end position="506"/>
    </location>
</feature>
<gene>
    <name evidence="11" type="ORF">F0562_033358</name>
</gene>
<dbReference type="Pfam" id="PF18052">
    <property type="entry name" value="Rx_N"/>
    <property type="match status" value="1"/>
</dbReference>
<organism evidence="11 12">
    <name type="scientific">Nyssa sinensis</name>
    <dbReference type="NCBI Taxonomy" id="561372"/>
    <lineage>
        <taxon>Eukaryota</taxon>
        <taxon>Viridiplantae</taxon>
        <taxon>Streptophyta</taxon>
        <taxon>Embryophyta</taxon>
        <taxon>Tracheophyta</taxon>
        <taxon>Spermatophyta</taxon>
        <taxon>Magnoliopsida</taxon>
        <taxon>eudicotyledons</taxon>
        <taxon>Gunneridae</taxon>
        <taxon>Pentapetalae</taxon>
        <taxon>asterids</taxon>
        <taxon>Cornales</taxon>
        <taxon>Nyssaceae</taxon>
        <taxon>Nyssa</taxon>
    </lineage>
</organism>
<dbReference type="FunFam" id="3.40.50.300:FF:001091">
    <property type="entry name" value="Probable disease resistance protein At1g61300"/>
    <property type="match status" value="1"/>
</dbReference>
<accession>A0A5J5AS34</accession>
<evidence type="ECO:0000259" key="8">
    <source>
        <dbReference type="Pfam" id="PF18052"/>
    </source>
</evidence>
<evidence type="ECO:0000256" key="5">
    <source>
        <dbReference type="ARBA" id="ARBA00022821"/>
    </source>
</evidence>
<comment type="similarity">
    <text evidence="1">Belongs to the disease resistance NB-LRR family.</text>
</comment>
<dbReference type="Proteomes" id="UP000325577">
    <property type="component" value="Linkage Group LG19"/>
</dbReference>
<feature type="domain" description="NB-ARC" evidence="7">
    <location>
        <begin position="173"/>
        <end position="347"/>
    </location>
</feature>
<keyword evidence="6" id="KW-0067">ATP-binding</keyword>
<dbReference type="GO" id="GO:0043531">
    <property type="term" value="F:ADP binding"/>
    <property type="evidence" value="ECO:0007669"/>
    <property type="project" value="InterPro"/>
</dbReference>
<dbReference type="InterPro" id="IPR032675">
    <property type="entry name" value="LRR_dom_sf"/>
</dbReference>
<dbReference type="Gene3D" id="1.10.10.10">
    <property type="entry name" value="Winged helix-like DNA-binding domain superfamily/Winged helix DNA-binding domain"/>
    <property type="match status" value="1"/>
</dbReference>
<keyword evidence="4" id="KW-0547">Nucleotide-binding</keyword>
<dbReference type="Gene3D" id="1.20.5.4130">
    <property type="match status" value="1"/>
</dbReference>
<dbReference type="PANTHER" id="PTHR23155:SF1205">
    <property type="entry name" value="DISEASE RESISTANCE PROTEIN RPM1"/>
    <property type="match status" value="1"/>
</dbReference>
<dbReference type="InterPro" id="IPR042197">
    <property type="entry name" value="Apaf_helical"/>
</dbReference>
<dbReference type="GO" id="GO:0051607">
    <property type="term" value="P:defense response to virus"/>
    <property type="evidence" value="ECO:0007669"/>
    <property type="project" value="UniProtKB-ARBA"/>
</dbReference>
<dbReference type="Pfam" id="PF23598">
    <property type="entry name" value="LRR_14"/>
    <property type="match status" value="1"/>
</dbReference>
<dbReference type="OrthoDB" id="598235at2759"/>
<dbReference type="FunFam" id="1.10.10.10:FF:000322">
    <property type="entry name" value="Probable disease resistance protein At1g63360"/>
    <property type="match status" value="1"/>
</dbReference>
<keyword evidence="2" id="KW-0433">Leucine-rich repeat</keyword>
<dbReference type="SUPFAM" id="SSF52540">
    <property type="entry name" value="P-loop containing nucleoside triphosphate hydrolases"/>
    <property type="match status" value="1"/>
</dbReference>
<dbReference type="GO" id="GO:0005524">
    <property type="term" value="F:ATP binding"/>
    <property type="evidence" value="ECO:0007669"/>
    <property type="project" value="UniProtKB-KW"/>
</dbReference>
<dbReference type="FunFam" id="1.10.8.430:FF:000003">
    <property type="entry name" value="Probable disease resistance protein At5g66910"/>
    <property type="match status" value="1"/>
</dbReference>
<dbReference type="CDD" id="cd14798">
    <property type="entry name" value="RX-CC_like"/>
    <property type="match status" value="1"/>
</dbReference>
<proteinExistence type="inferred from homology"/>
<keyword evidence="5" id="KW-0611">Plant defense</keyword>
<evidence type="ECO:0000256" key="4">
    <source>
        <dbReference type="ARBA" id="ARBA00022741"/>
    </source>
</evidence>
<dbReference type="InterPro" id="IPR038005">
    <property type="entry name" value="RX-like_CC"/>
</dbReference>
<keyword evidence="12" id="KW-1185">Reference proteome</keyword>
<dbReference type="EMBL" id="CM018042">
    <property type="protein sequence ID" value="KAA8533109.1"/>
    <property type="molecule type" value="Genomic_DNA"/>
</dbReference>
<dbReference type="GO" id="GO:0098542">
    <property type="term" value="P:defense response to other organism"/>
    <property type="evidence" value="ECO:0007669"/>
    <property type="project" value="TreeGrafter"/>
</dbReference>
<dbReference type="InterPro" id="IPR027417">
    <property type="entry name" value="P-loop_NTPase"/>
</dbReference>
<feature type="domain" description="Disease resistance R13L4/SHOC-2-like LRR" evidence="10">
    <location>
        <begin position="565"/>
        <end position="766"/>
    </location>
</feature>
<evidence type="ECO:0000259" key="10">
    <source>
        <dbReference type="Pfam" id="PF23598"/>
    </source>
</evidence>
<evidence type="ECO:0000259" key="9">
    <source>
        <dbReference type="Pfam" id="PF23559"/>
    </source>
</evidence>
<protein>
    <recommendedName>
        <fullName evidence="13">Disease resistance protein RPM1-like</fullName>
    </recommendedName>
</protein>
<dbReference type="InterPro" id="IPR044974">
    <property type="entry name" value="Disease_R_plants"/>
</dbReference>
<dbReference type="PRINTS" id="PR00364">
    <property type="entry name" value="DISEASERSIST"/>
</dbReference>
<evidence type="ECO:0000256" key="1">
    <source>
        <dbReference type="ARBA" id="ARBA00008894"/>
    </source>
</evidence>
<dbReference type="Gene3D" id="1.10.8.430">
    <property type="entry name" value="Helical domain of apoptotic protease-activating factors"/>
    <property type="match status" value="1"/>
</dbReference>
<evidence type="ECO:0000259" key="7">
    <source>
        <dbReference type="Pfam" id="PF00931"/>
    </source>
</evidence>
<dbReference type="PANTHER" id="PTHR23155">
    <property type="entry name" value="DISEASE RESISTANCE PROTEIN RP"/>
    <property type="match status" value="1"/>
</dbReference>
<dbReference type="Gene3D" id="3.80.10.10">
    <property type="entry name" value="Ribonuclease Inhibitor"/>
    <property type="match status" value="1"/>
</dbReference>
<dbReference type="Pfam" id="PF23559">
    <property type="entry name" value="WHD_DRP"/>
    <property type="match status" value="1"/>
</dbReference>